<dbReference type="AlphaFoldDB" id="A0A8D9A1L7"/>
<evidence type="ECO:0000313" key="1">
    <source>
        <dbReference type="EMBL" id="CAG6757928.1"/>
    </source>
</evidence>
<sequence length="103" mass="11367">MICEVQEDLREFLFWSPTSRQFSVSWLPRRPTYHLPVFSFHRAGEVERAAPESEWGEGVEPPGIGRPDLQLLLAEQLVSVAATVCSTPVADATAPCASSVVRV</sequence>
<accession>A0A8D9A1L7</accession>
<protein>
    <submittedName>
        <fullName evidence="1">Uncharacterized protein</fullName>
    </submittedName>
</protein>
<reference evidence="1" key="1">
    <citation type="submission" date="2021-05" db="EMBL/GenBank/DDBJ databases">
        <authorList>
            <person name="Alioto T."/>
            <person name="Alioto T."/>
            <person name="Gomez Garrido J."/>
        </authorList>
    </citation>
    <scope>NUCLEOTIDE SEQUENCE</scope>
</reference>
<proteinExistence type="predicted"/>
<dbReference type="EMBL" id="HBUF01548295">
    <property type="protein sequence ID" value="CAG6757926.1"/>
    <property type="molecule type" value="Transcribed_RNA"/>
</dbReference>
<dbReference type="EMBL" id="HBUF01548296">
    <property type="protein sequence ID" value="CAG6757927.1"/>
    <property type="molecule type" value="Transcribed_RNA"/>
</dbReference>
<name>A0A8D9A1L7_9HEMI</name>
<organism evidence="1">
    <name type="scientific">Cacopsylla melanoneura</name>
    <dbReference type="NCBI Taxonomy" id="428564"/>
    <lineage>
        <taxon>Eukaryota</taxon>
        <taxon>Metazoa</taxon>
        <taxon>Ecdysozoa</taxon>
        <taxon>Arthropoda</taxon>
        <taxon>Hexapoda</taxon>
        <taxon>Insecta</taxon>
        <taxon>Pterygota</taxon>
        <taxon>Neoptera</taxon>
        <taxon>Paraneoptera</taxon>
        <taxon>Hemiptera</taxon>
        <taxon>Sternorrhyncha</taxon>
        <taxon>Psylloidea</taxon>
        <taxon>Psyllidae</taxon>
        <taxon>Psyllinae</taxon>
        <taxon>Cacopsylla</taxon>
    </lineage>
</organism>
<dbReference type="EMBL" id="HBUF01216005">
    <property type="protein sequence ID" value="CAG6667223.1"/>
    <property type="molecule type" value="Transcribed_RNA"/>
</dbReference>
<dbReference type="EMBL" id="HBUF01216006">
    <property type="protein sequence ID" value="CAG6667225.1"/>
    <property type="molecule type" value="Transcribed_RNA"/>
</dbReference>
<dbReference type="EMBL" id="HBUF01548297">
    <property type="protein sequence ID" value="CAG6757928.1"/>
    <property type="molecule type" value="Transcribed_RNA"/>
</dbReference>